<feature type="region of interest" description="Disordered" evidence="1">
    <location>
        <begin position="361"/>
        <end position="401"/>
    </location>
</feature>
<evidence type="ECO:0008006" key="6">
    <source>
        <dbReference type="Google" id="ProtNLM"/>
    </source>
</evidence>
<dbReference type="Proteomes" id="UP000192775">
    <property type="component" value="Chromosome"/>
</dbReference>
<evidence type="ECO:0000313" key="5">
    <source>
        <dbReference type="Proteomes" id="UP000192775"/>
    </source>
</evidence>
<feature type="compositionally biased region" description="Low complexity" evidence="1">
    <location>
        <begin position="377"/>
        <end position="389"/>
    </location>
</feature>
<keyword evidence="3" id="KW-0732">Signal</keyword>
<evidence type="ECO:0000256" key="2">
    <source>
        <dbReference type="SAM" id="Phobius"/>
    </source>
</evidence>
<dbReference type="AlphaFoldDB" id="A0A1X9LPE6"/>
<reference evidence="4 5" key="1">
    <citation type="submission" date="2017-04" db="EMBL/GenBank/DDBJ databases">
        <authorList>
            <person name="Afonso C.L."/>
            <person name="Miller P.J."/>
            <person name="Scott M.A."/>
            <person name="Spackman E."/>
            <person name="Goraichik I."/>
            <person name="Dimitrov K.M."/>
            <person name="Suarez D.L."/>
            <person name="Swayne D.E."/>
        </authorList>
    </citation>
    <scope>NUCLEOTIDE SEQUENCE [LARGE SCALE GENOMIC DNA]</scope>
    <source>
        <strain evidence="5">XA(T)</strain>
    </source>
</reference>
<accession>A0A1X9LPE6</accession>
<name>A0A1X9LPE6_9MICO</name>
<keyword evidence="2" id="KW-1133">Transmembrane helix</keyword>
<dbReference type="STRING" id="1619308.B5808_18855"/>
<dbReference type="Pfam" id="PF07676">
    <property type="entry name" value="PD40"/>
    <property type="match status" value="1"/>
</dbReference>
<keyword evidence="2" id="KW-0812">Transmembrane</keyword>
<evidence type="ECO:0000313" key="4">
    <source>
        <dbReference type="EMBL" id="ARJ07056.1"/>
    </source>
</evidence>
<dbReference type="KEGG" id="cphy:B5808_18855"/>
<sequence>MAASVAVSAAVVGAGAASAAIVKPPIELVSHDVAGGYGDADSDRSSASSGMQSIAFISSASDLDAPSNGDAQVYVRDRESGRLELITVGTGGKPAVGDAQSVAISADGQKVAFTSAGADIIPGLTPGVSQAYLHDRSTGQTILLSHDAMGAPSSKQVRNVDIDDAGDTVSFDTAGELTSVTGKGVGQVYVWRSGTVQMASVDPTGTVGGTMGTEEGLLSPDGRIVAFTSFDQLSASPANGSRLQSYARYLDSGTTVMISTSPDGSASADKDALVSAVLDDGTALVSTSAANLAPGLTLDPAFTQLYHVSGAAPGSPTRTSILITHTAASATTSSRADVGSSGISSDGTYVVFDSRAVDLTTSPRGTGDPEIYSWDPSTGVVSGESVDVSDPGRLSGRGAGDVSVAPDGSGYAFTARTDGLVTVPTPPIVLVWQVYAGFRAVTTPDPTPSPSASGGAIGTVAQTGRDGLAATGLDPRGLGAAAVLLIVAGLGAGLSFRRRTRHRRA</sequence>
<organism evidence="4 5">
    <name type="scientific">Cnuibacter physcomitrellae</name>
    <dbReference type="NCBI Taxonomy" id="1619308"/>
    <lineage>
        <taxon>Bacteria</taxon>
        <taxon>Bacillati</taxon>
        <taxon>Actinomycetota</taxon>
        <taxon>Actinomycetes</taxon>
        <taxon>Micrococcales</taxon>
        <taxon>Microbacteriaceae</taxon>
        <taxon>Cnuibacter</taxon>
    </lineage>
</organism>
<keyword evidence="5" id="KW-1185">Reference proteome</keyword>
<dbReference type="SUPFAM" id="SSF82171">
    <property type="entry name" value="DPP6 N-terminal domain-like"/>
    <property type="match status" value="1"/>
</dbReference>
<feature type="chain" id="PRO_5013344660" description="WD40 repeat domain-containing protein" evidence="3">
    <location>
        <begin position="20"/>
        <end position="505"/>
    </location>
</feature>
<protein>
    <recommendedName>
        <fullName evidence="6">WD40 repeat domain-containing protein</fullName>
    </recommendedName>
</protein>
<dbReference type="EMBL" id="CP020715">
    <property type="protein sequence ID" value="ARJ07056.1"/>
    <property type="molecule type" value="Genomic_DNA"/>
</dbReference>
<dbReference type="InterPro" id="IPR011659">
    <property type="entry name" value="WD40"/>
</dbReference>
<proteinExistence type="predicted"/>
<keyword evidence="2" id="KW-0472">Membrane</keyword>
<feature type="signal peptide" evidence="3">
    <location>
        <begin position="1"/>
        <end position="19"/>
    </location>
</feature>
<evidence type="ECO:0000256" key="3">
    <source>
        <dbReference type="SAM" id="SignalP"/>
    </source>
</evidence>
<feature type="transmembrane region" description="Helical" evidence="2">
    <location>
        <begin position="478"/>
        <end position="496"/>
    </location>
</feature>
<gene>
    <name evidence="4" type="ORF">B5808_18855</name>
</gene>
<evidence type="ECO:0000256" key="1">
    <source>
        <dbReference type="SAM" id="MobiDB-lite"/>
    </source>
</evidence>